<sequence>MPHVYHPHNAGATRIRGIIFDMDGTLTVPCIDFKKMRERAKIPQGQDILKYAHSIQNADEKKRCWQAIEEVEAEGRVGMKLQPGLIKLLNYLDAHHIKKSIVTRNSASAIVHMFEVLRDQEKLNVCPSKSFTQLLDRGDIQNLILDSEIIKQTFSHTNPTLNPHCTSVKSGTCLQKSIDDILCGGAAGNVTCLINNEHNGDLSPLAHLNVHSLEQIITQLEEGWSIDSYHQHSDPSKL</sequence>
<organism evidence="1 2">
    <name type="scientific">Planoprotostelium fungivorum</name>
    <dbReference type="NCBI Taxonomy" id="1890364"/>
    <lineage>
        <taxon>Eukaryota</taxon>
        <taxon>Amoebozoa</taxon>
        <taxon>Evosea</taxon>
        <taxon>Variosea</taxon>
        <taxon>Cavosteliida</taxon>
        <taxon>Cavosteliaceae</taxon>
        <taxon>Planoprotostelium</taxon>
    </lineage>
</organism>
<dbReference type="FunCoup" id="A0A2P6NXE7">
    <property type="interactions" value="1"/>
</dbReference>
<dbReference type="InParanoid" id="A0A2P6NXE7"/>
<accession>A0A2P6NXE7</accession>
<evidence type="ECO:0000313" key="1">
    <source>
        <dbReference type="EMBL" id="PRP88640.1"/>
    </source>
</evidence>
<gene>
    <name evidence="1" type="ORF">PROFUN_02736</name>
</gene>
<comment type="caution">
    <text evidence="1">The sequence shown here is derived from an EMBL/GenBank/DDBJ whole genome shotgun (WGS) entry which is preliminary data.</text>
</comment>
<name>A0A2P6NXE7_9EUKA</name>
<dbReference type="AlphaFoldDB" id="A0A2P6NXE7"/>
<dbReference type="SUPFAM" id="SSF56784">
    <property type="entry name" value="HAD-like"/>
    <property type="match status" value="1"/>
</dbReference>
<keyword evidence="2" id="KW-1185">Reference proteome</keyword>
<protein>
    <submittedName>
        <fullName evidence="1">Uncharacterized protein</fullName>
    </submittedName>
</protein>
<dbReference type="Gene3D" id="1.10.260.80">
    <property type="match status" value="1"/>
</dbReference>
<dbReference type="InterPro" id="IPR036412">
    <property type="entry name" value="HAD-like_sf"/>
</dbReference>
<dbReference type="Gene3D" id="3.40.50.1000">
    <property type="entry name" value="HAD superfamily/HAD-like"/>
    <property type="match status" value="1"/>
</dbReference>
<dbReference type="STRING" id="1890364.A0A2P6NXE7"/>
<dbReference type="EMBL" id="MDYQ01000008">
    <property type="protein sequence ID" value="PRP88640.1"/>
    <property type="molecule type" value="Genomic_DNA"/>
</dbReference>
<dbReference type="Proteomes" id="UP000241769">
    <property type="component" value="Unassembled WGS sequence"/>
</dbReference>
<reference evidence="1 2" key="1">
    <citation type="journal article" date="2018" name="Genome Biol. Evol.">
        <title>Multiple Roots of Fruiting Body Formation in Amoebozoa.</title>
        <authorList>
            <person name="Hillmann F."/>
            <person name="Forbes G."/>
            <person name="Novohradska S."/>
            <person name="Ferling I."/>
            <person name="Riege K."/>
            <person name="Groth M."/>
            <person name="Westermann M."/>
            <person name="Marz M."/>
            <person name="Spaller T."/>
            <person name="Winckler T."/>
            <person name="Schaap P."/>
            <person name="Glockner G."/>
        </authorList>
    </citation>
    <scope>NUCLEOTIDE SEQUENCE [LARGE SCALE GENOMIC DNA]</scope>
    <source>
        <strain evidence="1 2">Jena</strain>
    </source>
</reference>
<dbReference type="PANTHER" id="PTHR43885">
    <property type="entry name" value="HALOACID DEHALOGENASE-LIKE HYDROLASE"/>
    <property type="match status" value="1"/>
</dbReference>
<dbReference type="OrthoDB" id="426235at2759"/>
<dbReference type="InterPro" id="IPR023214">
    <property type="entry name" value="HAD_sf"/>
</dbReference>
<evidence type="ECO:0000313" key="2">
    <source>
        <dbReference type="Proteomes" id="UP000241769"/>
    </source>
</evidence>
<proteinExistence type="predicted"/>
<dbReference type="PANTHER" id="PTHR43885:SF1">
    <property type="entry name" value="SUPERFAMILY HYDROLASE, PUTATIVE (AFU_ORTHOLOGUE AFUA_4G13290)-RELATED"/>
    <property type="match status" value="1"/>
</dbReference>